<dbReference type="Pfam" id="PF14935">
    <property type="entry name" value="TMEM138"/>
    <property type="match status" value="1"/>
</dbReference>
<dbReference type="InterPro" id="IPR024133">
    <property type="entry name" value="TM_138"/>
</dbReference>
<keyword evidence="7 15" id="KW-0812">Transmembrane</keyword>
<feature type="transmembrane region" description="Helical" evidence="15">
    <location>
        <begin position="50"/>
        <end position="70"/>
    </location>
</feature>
<dbReference type="eggNOG" id="ENOG502RWE6">
    <property type="taxonomic scope" value="Eukaryota"/>
</dbReference>
<evidence type="ECO:0000256" key="15">
    <source>
        <dbReference type="SAM" id="Phobius"/>
    </source>
</evidence>
<evidence type="ECO:0000256" key="14">
    <source>
        <dbReference type="SAM" id="MobiDB-lite"/>
    </source>
</evidence>
<feature type="region of interest" description="Disordered" evidence="14">
    <location>
        <begin position="1"/>
        <end position="29"/>
    </location>
</feature>
<dbReference type="AlphaFoldDB" id="B3MMP2"/>
<sequence>MRMPAWAPLTSLRKRTQQTPDCPNTTKRQYTPPIKKFSTKFAMKLTLRRYSWILMLQFALLGVDLFFNAFGASLARNRLQTAILFFVIQDVLIIAEYVLFTFTLHSTCVHQVGASHIILRNCKLFLVSVTIYFLLSASQHFWIVSQYRLAPGNETTEWPLGLIALSVIQRIVSVFYYYSCKSTALTMADPRFKEEYVDWIVEQLGDK</sequence>
<feature type="transmembrane region" description="Helical" evidence="15">
    <location>
        <begin position="82"/>
        <end position="104"/>
    </location>
</feature>
<evidence type="ECO:0000256" key="2">
    <source>
        <dbReference type="ARBA" id="ARBA00004128"/>
    </source>
</evidence>
<feature type="transmembrane region" description="Helical" evidence="15">
    <location>
        <begin position="124"/>
        <end position="143"/>
    </location>
</feature>
<keyword evidence="8" id="KW-0970">Cilium biogenesis/degradation</keyword>
<accession>B3MMP2</accession>
<keyword evidence="12" id="KW-0325">Glycoprotein</keyword>
<feature type="compositionally biased region" description="Polar residues" evidence="14">
    <location>
        <begin position="17"/>
        <end position="29"/>
    </location>
</feature>
<comment type="subcellular location">
    <subcellularLocation>
        <location evidence="3">Cell projection</location>
        <location evidence="3">Cilium</location>
    </subcellularLocation>
    <subcellularLocation>
        <location evidence="2">Vacuole membrane</location>
        <topology evidence="2">Multi-pass membrane protein</topology>
    </subcellularLocation>
</comment>
<dbReference type="KEGG" id="dan:6497123"/>
<evidence type="ECO:0000256" key="5">
    <source>
        <dbReference type="ARBA" id="ARBA00014515"/>
    </source>
</evidence>
<dbReference type="InParanoid" id="B3MMP2"/>
<keyword evidence="6" id="KW-0926">Vacuole</keyword>
<dbReference type="PANTHER" id="PTHR13306:SF6">
    <property type="entry name" value="TRANSMEMBRANE PROTEIN 138"/>
    <property type="match status" value="1"/>
</dbReference>
<dbReference type="OrthoDB" id="189688at2759"/>
<feature type="transmembrane region" description="Helical" evidence="15">
    <location>
        <begin position="158"/>
        <end position="178"/>
    </location>
</feature>
<dbReference type="GO" id="GO:0005929">
    <property type="term" value="C:cilium"/>
    <property type="evidence" value="ECO:0007669"/>
    <property type="project" value="UniProtKB-SubCell"/>
</dbReference>
<evidence type="ECO:0000256" key="9">
    <source>
        <dbReference type="ARBA" id="ARBA00022989"/>
    </source>
</evidence>
<keyword evidence="13" id="KW-0966">Cell projection</keyword>
<proteinExistence type="inferred from homology"/>
<dbReference type="EMBL" id="CH902620">
    <property type="protein sequence ID" value="EDV31933.2"/>
    <property type="molecule type" value="Genomic_DNA"/>
</dbReference>
<dbReference type="FunCoup" id="B3MMP2">
    <property type="interactions" value="143"/>
</dbReference>
<evidence type="ECO:0000256" key="7">
    <source>
        <dbReference type="ARBA" id="ARBA00022692"/>
    </source>
</evidence>
<dbReference type="GO" id="GO:0030030">
    <property type="term" value="P:cell projection organization"/>
    <property type="evidence" value="ECO:0007669"/>
    <property type="project" value="UniProtKB-KW"/>
</dbReference>
<dbReference type="HOGENOM" id="CLU_104681_0_1_1"/>
<evidence type="ECO:0000313" key="16">
    <source>
        <dbReference type="EMBL" id="EDV31933.2"/>
    </source>
</evidence>
<evidence type="ECO:0000256" key="8">
    <source>
        <dbReference type="ARBA" id="ARBA00022794"/>
    </source>
</evidence>
<evidence type="ECO:0000313" key="17">
    <source>
        <dbReference type="Proteomes" id="UP000007801"/>
    </source>
</evidence>
<evidence type="ECO:0000256" key="4">
    <source>
        <dbReference type="ARBA" id="ARBA00010572"/>
    </source>
</evidence>
<keyword evidence="11 15" id="KW-0472">Membrane</keyword>
<evidence type="ECO:0000256" key="1">
    <source>
        <dbReference type="ARBA" id="ARBA00003709"/>
    </source>
</evidence>
<name>B3MMP2_DROAN</name>
<evidence type="ECO:0000256" key="12">
    <source>
        <dbReference type="ARBA" id="ARBA00023180"/>
    </source>
</evidence>
<protein>
    <recommendedName>
        <fullName evidence="5">Transmembrane protein 138</fullName>
    </recommendedName>
</protein>
<gene>
    <name evidence="16" type="primary">Dana\GF14295</name>
    <name evidence="16" type="synonym">dana_GLEANR_15057</name>
    <name evidence="16" type="ORF">GF14295</name>
</gene>
<keyword evidence="9 15" id="KW-1133">Transmembrane helix</keyword>
<dbReference type="GeneID" id="6497123"/>
<dbReference type="GO" id="GO:0005774">
    <property type="term" value="C:vacuolar membrane"/>
    <property type="evidence" value="ECO:0007669"/>
    <property type="project" value="UniProtKB-SubCell"/>
</dbReference>
<evidence type="ECO:0000256" key="11">
    <source>
        <dbReference type="ARBA" id="ARBA00023136"/>
    </source>
</evidence>
<keyword evidence="17" id="KW-1185">Reference proteome</keyword>
<organism evidence="16 17">
    <name type="scientific">Drosophila ananassae</name>
    <name type="common">Fruit fly</name>
    <dbReference type="NCBI Taxonomy" id="7217"/>
    <lineage>
        <taxon>Eukaryota</taxon>
        <taxon>Metazoa</taxon>
        <taxon>Ecdysozoa</taxon>
        <taxon>Arthropoda</taxon>
        <taxon>Hexapoda</taxon>
        <taxon>Insecta</taxon>
        <taxon>Pterygota</taxon>
        <taxon>Neoptera</taxon>
        <taxon>Endopterygota</taxon>
        <taxon>Diptera</taxon>
        <taxon>Brachycera</taxon>
        <taxon>Muscomorpha</taxon>
        <taxon>Ephydroidea</taxon>
        <taxon>Drosophilidae</taxon>
        <taxon>Drosophila</taxon>
        <taxon>Sophophora</taxon>
    </lineage>
</organism>
<reference evidence="16 17" key="1">
    <citation type="journal article" date="2007" name="Nature">
        <title>Evolution of genes and genomes on the Drosophila phylogeny.</title>
        <authorList>
            <consortium name="Drosophila 12 Genomes Consortium"/>
            <person name="Clark A.G."/>
            <person name="Eisen M.B."/>
            <person name="Smith D.R."/>
            <person name="Bergman C.M."/>
            <person name="Oliver B."/>
            <person name="Markow T.A."/>
            <person name="Kaufman T.C."/>
            <person name="Kellis M."/>
            <person name="Gelbart W."/>
            <person name="Iyer V.N."/>
            <person name="Pollard D.A."/>
            <person name="Sackton T.B."/>
            <person name="Larracuente A.M."/>
            <person name="Singh N.D."/>
            <person name="Abad J.P."/>
            <person name="Abt D.N."/>
            <person name="Adryan B."/>
            <person name="Aguade M."/>
            <person name="Akashi H."/>
            <person name="Anderson W.W."/>
            <person name="Aquadro C.F."/>
            <person name="Ardell D.H."/>
            <person name="Arguello R."/>
            <person name="Artieri C.G."/>
            <person name="Barbash D.A."/>
            <person name="Barker D."/>
            <person name="Barsanti P."/>
            <person name="Batterham P."/>
            <person name="Batzoglou S."/>
            <person name="Begun D."/>
            <person name="Bhutkar A."/>
            <person name="Blanco E."/>
            <person name="Bosak S.A."/>
            <person name="Bradley R.K."/>
            <person name="Brand A.D."/>
            <person name="Brent M.R."/>
            <person name="Brooks A.N."/>
            <person name="Brown R.H."/>
            <person name="Butlin R.K."/>
            <person name="Caggese C."/>
            <person name="Calvi B.R."/>
            <person name="Bernardo de Carvalho A."/>
            <person name="Caspi A."/>
            <person name="Castrezana S."/>
            <person name="Celniker S.E."/>
            <person name="Chang J.L."/>
            <person name="Chapple C."/>
            <person name="Chatterji S."/>
            <person name="Chinwalla A."/>
            <person name="Civetta A."/>
            <person name="Clifton S.W."/>
            <person name="Comeron J.M."/>
            <person name="Costello J.C."/>
            <person name="Coyne J.A."/>
            <person name="Daub J."/>
            <person name="David R.G."/>
            <person name="Delcher A.L."/>
            <person name="Delehaunty K."/>
            <person name="Do C.B."/>
            <person name="Ebling H."/>
            <person name="Edwards K."/>
            <person name="Eickbush T."/>
            <person name="Evans J.D."/>
            <person name="Filipski A."/>
            <person name="Findeiss S."/>
            <person name="Freyhult E."/>
            <person name="Fulton L."/>
            <person name="Fulton R."/>
            <person name="Garcia A.C."/>
            <person name="Gardiner A."/>
            <person name="Garfield D.A."/>
            <person name="Garvin B.E."/>
            <person name="Gibson G."/>
            <person name="Gilbert D."/>
            <person name="Gnerre S."/>
            <person name="Godfrey J."/>
            <person name="Good R."/>
            <person name="Gotea V."/>
            <person name="Gravely B."/>
            <person name="Greenberg A.J."/>
            <person name="Griffiths-Jones S."/>
            <person name="Gross S."/>
            <person name="Guigo R."/>
            <person name="Gustafson E.A."/>
            <person name="Haerty W."/>
            <person name="Hahn M.W."/>
            <person name="Halligan D.L."/>
            <person name="Halpern A.L."/>
            <person name="Halter G.M."/>
            <person name="Han M.V."/>
            <person name="Heger A."/>
            <person name="Hillier L."/>
            <person name="Hinrichs A.S."/>
            <person name="Holmes I."/>
            <person name="Hoskins R.A."/>
            <person name="Hubisz M.J."/>
            <person name="Hultmark D."/>
            <person name="Huntley M.A."/>
            <person name="Jaffe D.B."/>
            <person name="Jagadeeshan S."/>
            <person name="Jeck W.R."/>
            <person name="Johnson J."/>
            <person name="Jones C.D."/>
            <person name="Jordan W.C."/>
            <person name="Karpen G.H."/>
            <person name="Kataoka E."/>
            <person name="Keightley P.D."/>
            <person name="Kheradpour P."/>
            <person name="Kirkness E.F."/>
            <person name="Koerich L.B."/>
            <person name="Kristiansen K."/>
            <person name="Kudrna D."/>
            <person name="Kulathinal R.J."/>
            <person name="Kumar S."/>
            <person name="Kwok R."/>
            <person name="Lander E."/>
            <person name="Langley C.H."/>
            <person name="Lapoint R."/>
            <person name="Lazzaro B.P."/>
            <person name="Lee S.J."/>
            <person name="Levesque L."/>
            <person name="Li R."/>
            <person name="Lin C.F."/>
            <person name="Lin M.F."/>
            <person name="Lindblad-Toh K."/>
            <person name="Llopart A."/>
            <person name="Long M."/>
            <person name="Low L."/>
            <person name="Lozovsky E."/>
            <person name="Lu J."/>
            <person name="Luo M."/>
            <person name="Machado C.A."/>
            <person name="Makalowski W."/>
            <person name="Marzo M."/>
            <person name="Matsuda M."/>
            <person name="Matzkin L."/>
            <person name="McAllister B."/>
            <person name="McBride C.S."/>
            <person name="McKernan B."/>
            <person name="McKernan K."/>
            <person name="Mendez-Lago M."/>
            <person name="Minx P."/>
            <person name="Mollenhauer M.U."/>
            <person name="Montooth K."/>
            <person name="Mount S.M."/>
            <person name="Mu X."/>
            <person name="Myers E."/>
            <person name="Negre B."/>
            <person name="Newfeld S."/>
            <person name="Nielsen R."/>
            <person name="Noor M.A."/>
            <person name="O'Grady P."/>
            <person name="Pachter L."/>
            <person name="Papaceit M."/>
            <person name="Parisi M.J."/>
            <person name="Parisi M."/>
            <person name="Parts L."/>
            <person name="Pedersen J.S."/>
            <person name="Pesole G."/>
            <person name="Phillippy A.M."/>
            <person name="Ponting C.P."/>
            <person name="Pop M."/>
            <person name="Porcelli D."/>
            <person name="Powell J.R."/>
            <person name="Prohaska S."/>
            <person name="Pruitt K."/>
            <person name="Puig M."/>
            <person name="Quesneville H."/>
            <person name="Ram K.R."/>
            <person name="Rand D."/>
            <person name="Rasmussen M.D."/>
            <person name="Reed L.K."/>
            <person name="Reenan R."/>
            <person name="Reily A."/>
            <person name="Remington K.A."/>
            <person name="Rieger T.T."/>
            <person name="Ritchie M.G."/>
            <person name="Robin C."/>
            <person name="Rogers Y.H."/>
            <person name="Rohde C."/>
            <person name="Rozas J."/>
            <person name="Rubenfield M.J."/>
            <person name="Ruiz A."/>
            <person name="Russo S."/>
            <person name="Salzberg S.L."/>
            <person name="Sanchez-Gracia A."/>
            <person name="Saranga D.J."/>
            <person name="Sato H."/>
            <person name="Schaeffer S.W."/>
            <person name="Schatz M.C."/>
            <person name="Schlenke T."/>
            <person name="Schwartz R."/>
            <person name="Segarra C."/>
            <person name="Singh R.S."/>
            <person name="Sirot L."/>
            <person name="Sirota M."/>
            <person name="Sisneros N.B."/>
            <person name="Smith C.D."/>
            <person name="Smith T.F."/>
            <person name="Spieth J."/>
            <person name="Stage D.E."/>
            <person name="Stark A."/>
            <person name="Stephan W."/>
            <person name="Strausberg R.L."/>
            <person name="Strempel S."/>
            <person name="Sturgill D."/>
            <person name="Sutton G."/>
            <person name="Sutton G.G."/>
            <person name="Tao W."/>
            <person name="Teichmann S."/>
            <person name="Tobari Y.N."/>
            <person name="Tomimura Y."/>
            <person name="Tsolas J.M."/>
            <person name="Valente V.L."/>
            <person name="Venter E."/>
            <person name="Venter J.C."/>
            <person name="Vicario S."/>
            <person name="Vieira F.G."/>
            <person name="Vilella A.J."/>
            <person name="Villasante A."/>
            <person name="Walenz B."/>
            <person name="Wang J."/>
            <person name="Wasserman M."/>
            <person name="Watts T."/>
            <person name="Wilson D."/>
            <person name="Wilson R.K."/>
            <person name="Wing R.A."/>
            <person name="Wolfner M.F."/>
            <person name="Wong A."/>
            <person name="Wong G.K."/>
            <person name="Wu C.I."/>
            <person name="Wu G."/>
            <person name="Yamamoto D."/>
            <person name="Yang H.P."/>
            <person name="Yang S.P."/>
            <person name="Yorke J.A."/>
            <person name="Yoshida K."/>
            <person name="Zdobnov E."/>
            <person name="Zhang P."/>
            <person name="Zhang Y."/>
            <person name="Zimin A.V."/>
            <person name="Baldwin J."/>
            <person name="Abdouelleil A."/>
            <person name="Abdulkadir J."/>
            <person name="Abebe A."/>
            <person name="Abera B."/>
            <person name="Abreu J."/>
            <person name="Acer S.C."/>
            <person name="Aftuck L."/>
            <person name="Alexander A."/>
            <person name="An P."/>
            <person name="Anderson E."/>
            <person name="Anderson S."/>
            <person name="Arachi H."/>
            <person name="Azer M."/>
            <person name="Bachantsang P."/>
            <person name="Barry A."/>
            <person name="Bayul T."/>
            <person name="Berlin A."/>
            <person name="Bessette D."/>
            <person name="Bloom T."/>
            <person name="Blye J."/>
            <person name="Boguslavskiy L."/>
            <person name="Bonnet C."/>
            <person name="Boukhgalter B."/>
            <person name="Bourzgui I."/>
            <person name="Brown A."/>
            <person name="Cahill P."/>
            <person name="Channer S."/>
            <person name="Cheshatsang Y."/>
            <person name="Chuda L."/>
            <person name="Citroen M."/>
            <person name="Collymore A."/>
            <person name="Cooke P."/>
            <person name="Costello M."/>
            <person name="D'Aco K."/>
            <person name="Daza R."/>
            <person name="De Haan G."/>
            <person name="DeGray S."/>
            <person name="DeMaso C."/>
            <person name="Dhargay N."/>
            <person name="Dooley K."/>
            <person name="Dooley E."/>
            <person name="Doricent M."/>
            <person name="Dorje P."/>
            <person name="Dorjee K."/>
            <person name="Dupes A."/>
            <person name="Elong R."/>
            <person name="Falk J."/>
            <person name="Farina A."/>
            <person name="Faro S."/>
            <person name="Ferguson D."/>
            <person name="Fisher S."/>
            <person name="Foley C.D."/>
            <person name="Franke A."/>
            <person name="Friedrich D."/>
            <person name="Gadbois L."/>
            <person name="Gearin G."/>
            <person name="Gearin C.R."/>
            <person name="Giannoukos G."/>
            <person name="Goode T."/>
            <person name="Graham J."/>
            <person name="Grandbois E."/>
            <person name="Grewal S."/>
            <person name="Gyaltsen K."/>
            <person name="Hafez N."/>
            <person name="Hagos B."/>
            <person name="Hall J."/>
            <person name="Henson C."/>
            <person name="Hollinger A."/>
            <person name="Honan T."/>
            <person name="Huard M.D."/>
            <person name="Hughes L."/>
            <person name="Hurhula B."/>
            <person name="Husby M.E."/>
            <person name="Kamat A."/>
            <person name="Kanga B."/>
            <person name="Kashin S."/>
            <person name="Khazanovich D."/>
            <person name="Kisner P."/>
            <person name="Lance K."/>
            <person name="Lara M."/>
            <person name="Lee W."/>
            <person name="Lennon N."/>
            <person name="Letendre F."/>
            <person name="LeVine R."/>
            <person name="Lipovsky A."/>
            <person name="Liu X."/>
            <person name="Liu J."/>
            <person name="Liu S."/>
            <person name="Lokyitsang T."/>
            <person name="Lokyitsang Y."/>
            <person name="Lubonja R."/>
            <person name="Lui A."/>
            <person name="MacDonald P."/>
            <person name="Magnisalis V."/>
            <person name="Maru K."/>
            <person name="Matthews C."/>
            <person name="McCusker W."/>
            <person name="McDonough S."/>
            <person name="Mehta T."/>
            <person name="Meldrim J."/>
            <person name="Meneus L."/>
            <person name="Mihai O."/>
            <person name="Mihalev A."/>
            <person name="Mihova T."/>
            <person name="Mittelman R."/>
            <person name="Mlenga V."/>
            <person name="Montmayeur A."/>
            <person name="Mulrain L."/>
            <person name="Navidi A."/>
            <person name="Naylor J."/>
            <person name="Negash T."/>
            <person name="Nguyen T."/>
            <person name="Nguyen N."/>
            <person name="Nicol R."/>
            <person name="Norbu C."/>
            <person name="Norbu N."/>
            <person name="Novod N."/>
            <person name="O'Neill B."/>
            <person name="Osman S."/>
            <person name="Markiewicz E."/>
            <person name="Oyono O.L."/>
            <person name="Patti C."/>
            <person name="Phunkhang P."/>
            <person name="Pierre F."/>
            <person name="Priest M."/>
            <person name="Raghuraman S."/>
            <person name="Rege F."/>
            <person name="Reyes R."/>
            <person name="Rise C."/>
            <person name="Rogov P."/>
            <person name="Ross K."/>
            <person name="Ryan E."/>
            <person name="Settipalli S."/>
            <person name="Shea T."/>
            <person name="Sherpa N."/>
            <person name="Shi L."/>
            <person name="Shih D."/>
            <person name="Sparrow T."/>
            <person name="Spaulding J."/>
            <person name="Stalker J."/>
            <person name="Stange-Thomann N."/>
            <person name="Stavropoulos S."/>
            <person name="Stone C."/>
            <person name="Strader C."/>
            <person name="Tesfaye S."/>
            <person name="Thomson T."/>
            <person name="Thoulutsang Y."/>
            <person name="Thoulutsang D."/>
            <person name="Topham K."/>
            <person name="Topping I."/>
            <person name="Tsamla T."/>
            <person name="Vassiliev H."/>
            <person name="Vo A."/>
            <person name="Wangchuk T."/>
            <person name="Wangdi T."/>
            <person name="Weiand M."/>
            <person name="Wilkinson J."/>
            <person name="Wilson A."/>
            <person name="Yadav S."/>
            <person name="Young G."/>
            <person name="Yu Q."/>
            <person name="Zembek L."/>
            <person name="Zhong D."/>
            <person name="Zimmer A."/>
            <person name="Zwirko Z."/>
            <person name="Jaffe D.B."/>
            <person name="Alvarez P."/>
            <person name="Brockman W."/>
            <person name="Butler J."/>
            <person name="Chin C."/>
            <person name="Gnerre S."/>
            <person name="Grabherr M."/>
            <person name="Kleber M."/>
            <person name="Mauceli E."/>
            <person name="MacCallum I."/>
        </authorList>
    </citation>
    <scope>NUCLEOTIDE SEQUENCE [LARGE SCALE GENOMIC DNA]</scope>
    <source>
        <strain evidence="17">Tucson 14024-0371.13</strain>
    </source>
</reference>
<dbReference type="STRING" id="7217.B3MMP2"/>
<dbReference type="Proteomes" id="UP000007801">
    <property type="component" value="Unassembled WGS sequence"/>
</dbReference>
<evidence type="ECO:0000256" key="13">
    <source>
        <dbReference type="ARBA" id="ARBA00023273"/>
    </source>
</evidence>
<evidence type="ECO:0000256" key="10">
    <source>
        <dbReference type="ARBA" id="ARBA00023069"/>
    </source>
</evidence>
<comment type="function">
    <text evidence="1">Required for ciliogenesis.</text>
</comment>
<evidence type="ECO:0000256" key="6">
    <source>
        <dbReference type="ARBA" id="ARBA00022554"/>
    </source>
</evidence>
<evidence type="ECO:0000256" key="3">
    <source>
        <dbReference type="ARBA" id="ARBA00004138"/>
    </source>
</evidence>
<keyword evidence="10" id="KW-0969">Cilium</keyword>
<dbReference type="PANTHER" id="PTHR13306">
    <property type="entry name" value="TRANSMEMBRANE PROTEIN 138"/>
    <property type="match status" value="1"/>
</dbReference>
<comment type="similarity">
    <text evidence="4">Belongs to the TMEM138 family.</text>
</comment>